<organism evidence="1 2">
    <name type="scientific">Pseudomonas oryzihabitans</name>
    <dbReference type="NCBI Taxonomy" id="47885"/>
    <lineage>
        <taxon>Bacteria</taxon>
        <taxon>Pseudomonadati</taxon>
        <taxon>Pseudomonadota</taxon>
        <taxon>Gammaproteobacteria</taxon>
        <taxon>Pseudomonadales</taxon>
        <taxon>Pseudomonadaceae</taxon>
        <taxon>Pseudomonas</taxon>
    </lineage>
</organism>
<evidence type="ECO:0000313" key="2">
    <source>
        <dbReference type="Proteomes" id="UP001268036"/>
    </source>
</evidence>
<gene>
    <name evidence="1" type="ORF">QE440_004365</name>
</gene>
<protein>
    <submittedName>
        <fullName evidence="1">Uncharacterized protein</fullName>
    </submittedName>
</protein>
<dbReference type="Proteomes" id="UP001268036">
    <property type="component" value="Unassembled WGS sequence"/>
</dbReference>
<dbReference type="AlphaFoldDB" id="A0AAJ2EYM6"/>
<proteinExistence type="predicted"/>
<name>A0AAJ2EYM6_9PSED</name>
<reference evidence="1" key="1">
    <citation type="submission" date="2023-08" db="EMBL/GenBank/DDBJ databases">
        <title>Functional and genomic diversity of the sorghum phyllosphere microbiome.</title>
        <authorList>
            <person name="Shade A."/>
        </authorList>
    </citation>
    <scope>NUCLEOTIDE SEQUENCE</scope>
    <source>
        <strain evidence="1">SORGH_AS_0201</strain>
    </source>
</reference>
<accession>A0AAJ2EYM6</accession>
<dbReference type="EMBL" id="JAVJAF010000001">
    <property type="protein sequence ID" value="MDR6236624.1"/>
    <property type="molecule type" value="Genomic_DNA"/>
</dbReference>
<comment type="caution">
    <text evidence="1">The sequence shown here is derived from an EMBL/GenBank/DDBJ whole genome shotgun (WGS) entry which is preliminary data.</text>
</comment>
<evidence type="ECO:0000313" key="1">
    <source>
        <dbReference type="EMBL" id="MDR6236624.1"/>
    </source>
</evidence>
<sequence length="46" mass="5211">MKPLALRLPRVRKSVGNGWLSIMVKPASSPAPITQVPQRLSKWMQR</sequence>